<dbReference type="EMBL" id="LBHB01000002">
    <property type="protein sequence ID" value="KLE34780.1"/>
    <property type="molecule type" value="Genomic_DNA"/>
</dbReference>
<sequence>MVLALGGCTVERIGPPGVTMTRAVAVAPRDVQVFETADMVRGSFYVVEELTVHDDGEANLLDLQRDLRAMAGARGANGLVLHPMNRRPNGTRVQLGLSLDDPFENYSATAIYIGDAPPPMHYLGNTGEVR</sequence>
<reference evidence="1 2" key="1">
    <citation type="submission" date="2015-04" db="EMBL/GenBank/DDBJ databases">
        <title>The draft genome sequence of Erythrobacter luteus KA37.</title>
        <authorList>
            <person name="Zhuang L."/>
            <person name="Liu Y."/>
            <person name="Shao Z."/>
        </authorList>
    </citation>
    <scope>NUCLEOTIDE SEQUENCE [LARGE SCALE GENOMIC DNA]</scope>
    <source>
        <strain evidence="1 2">KA37</strain>
    </source>
</reference>
<comment type="caution">
    <text evidence="1">The sequence shown here is derived from an EMBL/GenBank/DDBJ whole genome shotgun (WGS) entry which is preliminary data.</text>
</comment>
<evidence type="ECO:0000313" key="1">
    <source>
        <dbReference type="EMBL" id="KLE34780.1"/>
    </source>
</evidence>
<dbReference type="STRING" id="1581420.AAW00_11615"/>
<keyword evidence="2" id="KW-1185">Reference proteome</keyword>
<name>A0A0G9MVN8_9SPHN</name>
<accession>A0A0G9MVN8</accession>
<proteinExistence type="predicted"/>
<dbReference type="Proteomes" id="UP000053464">
    <property type="component" value="Unassembled WGS sequence"/>
</dbReference>
<dbReference type="PATRIC" id="fig|1581420.6.peg.2375"/>
<protein>
    <submittedName>
        <fullName evidence="1">Uncharacterized protein</fullName>
    </submittedName>
</protein>
<evidence type="ECO:0000313" key="2">
    <source>
        <dbReference type="Proteomes" id="UP000053464"/>
    </source>
</evidence>
<dbReference type="AlphaFoldDB" id="A0A0G9MVN8"/>
<gene>
    <name evidence="1" type="ORF">AAW00_11615</name>
</gene>
<organism evidence="1 2">
    <name type="scientific">Aurantiacibacter luteus</name>
    <dbReference type="NCBI Taxonomy" id="1581420"/>
    <lineage>
        <taxon>Bacteria</taxon>
        <taxon>Pseudomonadati</taxon>
        <taxon>Pseudomonadota</taxon>
        <taxon>Alphaproteobacteria</taxon>
        <taxon>Sphingomonadales</taxon>
        <taxon>Erythrobacteraceae</taxon>
        <taxon>Aurantiacibacter</taxon>
    </lineage>
</organism>